<sequence>MLIWNAFHSRCFARPVVVTLAVLSVMGGGLTAGAQATDSHQENDITSYSQINGGGGSTPGRR</sequence>
<feature type="signal peptide" evidence="2">
    <location>
        <begin position="1"/>
        <end position="36"/>
    </location>
</feature>
<accession>A0A087VT09</accession>
<evidence type="ECO:0000313" key="3">
    <source>
        <dbReference type="EMBL" id="AIC91492.1"/>
    </source>
</evidence>
<name>A0A087VT09_9BIFI</name>
<feature type="region of interest" description="Disordered" evidence="1">
    <location>
        <begin position="33"/>
        <end position="62"/>
    </location>
</feature>
<evidence type="ECO:0000313" key="4">
    <source>
        <dbReference type="Proteomes" id="UP000028569"/>
    </source>
</evidence>
<evidence type="ECO:0000256" key="1">
    <source>
        <dbReference type="SAM" id="MobiDB-lite"/>
    </source>
</evidence>
<feature type="compositionally biased region" description="Polar residues" evidence="1">
    <location>
        <begin position="34"/>
        <end position="51"/>
    </location>
</feature>
<dbReference type="Proteomes" id="UP000028569">
    <property type="component" value="Chromosome"/>
</dbReference>
<feature type="compositionally biased region" description="Gly residues" evidence="1">
    <location>
        <begin position="52"/>
        <end position="62"/>
    </location>
</feature>
<dbReference type="EMBL" id="CP006018">
    <property type="protein sequence ID" value="AIC91492.1"/>
    <property type="molecule type" value="Genomic_DNA"/>
</dbReference>
<keyword evidence="4" id="KW-1185">Reference proteome</keyword>
<reference evidence="3 4" key="1">
    <citation type="journal article" date="2014" name="Appl. Environ. Microbiol.">
        <title>Genomic encyclopedia of type strains of the genus Bifidobacterium.</title>
        <authorList>
            <person name="Milani C."/>
            <person name="Lugli G.A."/>
            <person name="Duranti S."/>
            <person name="Turroni F."/>
            <person name="Bottacini F."/>
            <person name="Mangifesta M."/>
            <person name="Sanchez B."/>
            <person name="Viappiani A."/>
            <person name="Mancabelli L."/>
            <person name="Taminiau B."/>
            <person name="Delcenserie V."/>
            <person name="Barrangou R."/>
            <person name="Margolles A."/>
            <person name="van Sinderen D."/>
            <person name="Ventura M."/>
        </authorList>
    </citation>
    <scope>NUCLEOTIDE SEQUENCE [LARGE SCALE GENOMIC DNA]</scope>
    <source>
        <strain evidence="3 4">LMG 11587</strain>
    </source>
</reference>
<evidence type="ECO:0000256" key="2">
    <source>
        <dbReference type="SAM" id="SignalP"/>
    </source>
</evidence>
<organism evidence="3 4">
    <name type="scientific">Bifidobacterium [indicum] DSM 20214 = LMG 11587</name>
    <dbReference type="NCBI Taxonomy" id="1341694"/>
    <lineage>
        <taxon>Bacteria</taxon>
        <taxon>Bacillati</taxon>
        <taxon>Actinomycetota</taxon>
        <taxon>Actinomycetes</taxon>
        <taxon>Bifidobacteriales</taxon>
        <taxon>Bifidobacteriaceae</taxon>
        <taxon>Bifidobacterium</taxon>
    </lineage>
</organism>
<dbReference type="HOGENOM" id="CLU_2894979_0_0_11"/>
<feature type="chain" id="PRO_5039256762" evidence="2">
    <location>
        <begin position="37"/>
        <end position="62"/>
    </location>
</feature>
<dbReference type="AlphaFoldDB" id="A0A087VT09"/>
<protein>
    <submittedName>
        <fullName evidence="3">Uncharacterized protein</fullName>
    </submittedName>
</protein>
<proteinExistence type="predicted"/>
<gene>
    <name evidence="3" type="ORF">BINDI_0207</name>
</gene>
<keyword evidence="2" id="KW-0732">Signal</keyword>
<dbReference type="KEGG" id="bii:BINDI_0207"/>